<evidence type="ECO:0000313" key="2">
    <source>
        <dbReference type="Proteomes" id="UP001056201"/>
    </source>
</evidence>
<dbReference type="EMBL" id="CP097636">
    <property type="protein sequence ID" value="URI10716.1"/>
    <property type="molecule type" value="Genomic_DNA"/>
</dbReference>
<proteinExistence type="predicted"/>
<sequence length="688" mass="74668">MRFDGPPEHACAVLVGVEQCGVYADDPLVGPVRDAIGWYHWLVARGVPPARITVMLSPKPVSQPLVDAWRQSWTGLPAHAQPRLLPATEAAFLDFISLDSGLPALAAEHADGSLLLMWSGHGVIDQRDAGRSRRLFHADAHAQVPRNLEPVSLMKALRTRPFAGLRQQLLVVDACANFVMTTARDRRLTDPTGFNTVNADGQIQQRVLLAAAPGQVAQSAEGLAVRESVALFSSRLLAALGQPPAGQWPDFGQAYEQVRQAFAGSDQTPVDWCHGIPDDALNDSGVLLGPDVPSTRLLAALRDVPAERLQQAFQAALAGVPLTDSQLQAAQGGVADMAALLCALPHQIPGQPTAPAPLLRWALQLQARLGDQAAQHHPELLVWIKQQGQADRVQHYREAIAAEQAPPGPGFVLVLEKLADAPAPDAAAQLQGWLFIGDKPQVRTLHDDAAPLWVKADGSGRAAALRQLLLRAGIEAAEAAPHAGRPEFIIEYALPPERLDDAVEEQPLAVGEGRMQRPLGSRYLIVRRLAERLQALAHAHSRHTPEILQWCDTADLLRQRFAQHGLCIHWLALADIADGLLHGRLQADAAGCCIGLTRTQATAPLDDESREVMYVDGLPFACWSTGPWTDDDTQQLQQDLQACRGPQALKKLFELRRADAIARQHPGSRLRLLWDDPQHNPYATRLGA</sequence>
<organism evidence="1 2">
    <name type="scientific">Aquincola tertiaricarbonis</name>
    <dbReference type="NCBI Taxonomy" id="391953"/>
    <lineage>
        <taxon>Bacteria</taxon>
        <taxon>Pseudomonadati</taxon>
        <taxon>Pseudomonadota</taxon>
        <taxon>Betaproteobacteria</taxon>
        <taxon>Burkholderiales</taxon>
        <taxon>Sphaerotilaceae</taxon>
        <taxon>Aquincola</taxon>
    </lineage>
</organism>
<dbReference type="RefSeq" id="WP_250198921.1">
    <property type="nucleotide sequence ID" value="NZ_CP097636.1"/>
</dbReference>
<evidence type="ECO:0008006" key="3">
    <source>
        <dbReference type="Google" id="ProtNLM"/>
    </source>
</evidence>
<name>A0ABY4SIA0_AQUTE</name>
<gene>
    <name evidence="1" type="ORF">MW290_17145</name>
</gene>
<evidence type="ECO:0000313" key="1">
    <source>
        <dbReference type="EMBL" id="URI10716.1"/>
    </source>
</evidence>
<keyword evidence="2" id="KW-1185">Reference proteome</keyword>
<accession>A0ABY4SIA0</accession>
<protein>
    <recommendedName>
        <fullName evidence="3">Peptidase C14 caspase catalytic subunit p20</fullName>
    </recommendedName>
</protein>
<dbReference type="Proteomes" id="UP001056201">
    <property type="component" value="Chromosome 2"/>
</dbReference>
<reference evidence="1" key="1">
    <citation type="submission" date="2022-05" db="EMBL/GenBank/DDBJ databases">
        <title>An RpoN-dependent PEP-CTERM gene is involved in floc formation of an Aquincola tertiaricarbonis strain.</title>
        <authorList>
            <person name="Qiu D."/>
            <person name="Xia M."/>
        </authorList>
    </citation>
    <scope>NUCLEOTIDE SEQUENCE</scope>
    <source>
        <strain evidence="1">RN12</strain>
    </source>
</reference>